<dbReference type="Proteomes" id="UP000636709">
    <property type="component" value="Unassembled WGS sequence"/>
</dbReference>
<evidence type="ECO:0000313" key="3">
    <source>
        <dbReference type="Proteomes" id="UP000636709"/>
    </source>
</evidence>
<sequence>MPVRAPLPVLLHGATVVAILLAASAIISTTPAAAANNHGGGGRMVIIRAPPHGTTTTSAAAVRARSRSRWLQQRRRVEDEVAPEFAGLLGAVDDPTAASSLVPGQQVCIGGKCVAAGQSYIRPCTYGTQCNGGG</sequence>
<organism evidence="2 3">
    <name type="scientific">Digitaria exilis</name>
    <dbReference type="NCBI Taxonomy" id="1010633"/>
    <lineage>
        <taxon>Eukaryota</taxon>
        <taxon>Viridiplantae</taxon>
        <taxon>Streptophyta</taxon>
        <taxon>Embryophyta</taxon>
        <taxon>Tracheophyta</taxon>
        <taxon>Spermatophyta</taxon>
        <taxon>Magnoliopsida</taxon>
        <taxon>Liliopsida</taxon>
        <taxon>Poales</taxon>
        <taxon>Poaceae</taxon>
        <taxon>PACMAD clade</taxon>
        <taxon>Panicoideae</taxon>
        <taxon>Panicodae</taxon>
        <taxon>Paniceae</taxon>
        <taxon>Anthephorinae</taxon>
        <taxon>Digitaria</taxon>
    </lineage>
</organism>
<name>A0A835E3W4_9POAL</name>
<reference evidence="2" key="1">
    <citation type="submission" date="2020-07" db="EMBL/GenBank/DDBJ databases">
        <title>Genome sequence and genetic diversity analysis of an under-domesticated orphan crop, white fonio (Digitaria exilis).</title>
        <authorList>
            <person name="Bennetzen J.L."/>
            <person name="Chen S."/>
            <person name="Ma X."/>
            <person name="Wang X."/>
            <person name="Yssel A.E.J."/>
            <person name="Chaluvadi S.R."/>
            <person name="Johnson M."/>
            <person name="Gangashetty P."/>
            <person name="Hamidou F."/>
            <person name="Sanogo M.D."/>
            <person name="Zwaenepoel A."/>
            <person name="Wallace J."/>
            <person name="Van De Peer Y."/>
            <person name="Van Deynze A."/>
        </authorList>
    </citation>
    <scope>NUCLEOTIDE SEQUENCE</scope>
    <source>
        <tissue evidence="2">Leaves</tissue>
    </source>
</reference>
<dbReference type="Gramene" id="Dexi3B01G0034670.1">
    <property type="protein sequence ID" value="Dexi3B01G0034670.1:cds"/>
    <property type="gene ID" value="Dexi3B01G0034670"/>
</dbReference>
<keyword evidence="1" id="KW-0732">Signal</keyword>
<evidence type="ECO:0000256" key="1">
    <source>
        <dbReference type="SAM" id="SignalP"/>
    </source>
</evidence>
<protein>
    <submittedName>
        <fullName evidence="2">Uncharacterized protein</fullName>
    </submittedName>
</protein>
<dbReference type="AlphaFoldDB" id="A0A835E3W4"/>
<keyword evidence="3" id="KW-1185">Reference proteome</keyword>
<feature type="chain" id="PRO_5032344382" evidence="1">
    <location>
        <begin position="35"/>
        <end position="134"/>
    </location>
</feature>
<accession>A0A835E3W4</accession>
<gene>
    <name evidence="2" type="ORF">HU200_052734</name>
</gene>
<feature type="signal peptide" evidence="1">
    <location>
        <begin position="1"/>
        <end position="34"/>
    </location>
</feature>
<dbReference type="EMBL" id="JACEFO010002299">
    <property type="protein sequence ID" value="KAF8667536.1"/>
    <property type="molecule type" value="Genomic_DNA"/>
</dbReference>
<comment type="caution">
    <text evidence="2">The sequence shown here is derived from an EMBL/GenBank/DDBJ whole genome shotgun (WGS) entry which is preliminary data.</text>
</comment>
<proteinExistence type="predicted"/>
<evidence type="ECO:0000313" key="2">
    <source>
        <dbReference type="EMBL" id="KAF8667536.1"/>
    </source>
</evidence>